<evidence type="ECO:0000313" key="2">
    <source>
        <dbReference type="EMBL" id="MFD2590006.1"/>
    </source>
</evidence>
<feature type="transmembrane region" description="Helical" evidence="1">
    <location>
        <begin position="41"/>
        <end position="64"/>
    </location>
</feature>
<accession>A0ABW5N4E3</accession>
<protein>
    <recommendedName>
        <fullName evidence="4">YhhN-like protein</fullName>
    </recommendedName>
</protein>
<comment type="caution">
    <text evidence="2">The sequence shown here is derived from an EMBL/GenBank/DDBJ whole genome shotgun (WGS) entry which is preliminary data.</text>
</comment>
<feature type="transmembrane region" description="Helical" evidence="1">
    <location>
        <begin position="129"/>
        <end position="152"/>
    </location>
</feature>
<proteinExistence type="predicted"/>
<gene>
    <name evidence="2" type="ORF">ACFSTE_04140</name>
</gene>
<organism evidence="2 3">
    <name type="scientific">Aquimarina hainanensis</name>
    <dbReference type="NCBI Taxonomy" id="1578017"/>
    <lineage>
        <taxon>Bacteria</taxon>
        <taxon>Pseudomonadati</taxon>
        <taxon>Bacteroidota</taxon>
        <taxon>Flavobacteriia</taxon>
        <taxon>Flavobacteriales</taxon>
        <taxon>Flavobacteriaceae</taxon>
        <taxon>Aquimarina</taxon>
    </lineage>
</organism>
<evidence type="ECO:0000256" key="1">
    <source>
        <dbReference type="SAM" id="Phobius"/>
    </source>
</evidence>
<evidence type="ECO:0008006" key="4">
    <source>
        <dbReference type="Google" id="ProtNLM"/>
    </source>
</evidence>
<feature type="transmembrane region" description="Helical" evidence="1">
    <location>
        <begin position="104"/>
        <end position="123"/>
    </location>
</feature>
<keyword evidence="1" id="KW-0472">Membrane</keyword>
<dbReference type="Proteomes" id="UP001597459">
    <property type="component" value="Unassembled WGS sequence"/>
</dbReference>
<dbReference type="EMBL" id="JBHULX010000003">
    <property type="protein sequence ID" value="MFD2590006.1"/>
    <property type="molecule type" value="Genomic_DNA"/>
</dbReference>
<keyword evidence="1" id="KW-1133">Transmembrane helix</keyword>
<name>A0ABW5N4E3_9FLAO</name>
<feature type="transmembrane region" description="Helical" evidence="1">
    <location>
        <begin position="6"/>
        <end position="29"/>
    </location>
</feature>
<keyword evidence="3" id="KW-1185">Reference proteome</keyword>
<evidence type="ECO:0000313" key="3">
    <source>
        <dbReference type="Proteomes" id="UP001597459"/>
    </source>
</evidence>
<keyword evidence="1" id="KW-0812">Transmembrane</keyword>
<feature type="transmembrane region" description="Helical" evidence="1">
    <location>
        <begin position="70"/>
        <end position="92"/>
    </location>
</feature>
<reference evidence="3" key="1">
    <citation type="journal article" date="2019" name="Int. J. Syst. Evol. Microbiol.">
        <title>The Global Catalogue of Microorganisms (GCM) 10K type strain sequencing project: providing services to taxonomists for standard genome sequencing and annotation.</title>
        <authorList>
            <consortium name="The Broad Institute Genomics Platform"/>
            <consortium name="The Broad Institute Genome Sequencing Center for Infectious Disease"/>
            <person name="Wu L."/>
            <person name="Ma J."/>
        </authorList>
    </citation>
    <scope>NUCLEOTIDE SEQUENCE [LARGE SCALE GENOMIC DNA]</scope>
    <source>
        <strain evidence="3">KCTC 42423</strain>
    </source>
</reference>
<feature type="transmembrane region" description="Helical" evidence="1">
    <location>
        <begin position="201"/>
        <end position="224"/>
    </location>
</feature>
<sequence length="232" mass="26198">MFASQVPIFISVLFLLAILVPILLIAKLVKTTSYKKRSSFVILFYLSYLSCVTIACFMGVFNVQALPPRIILVTTVPLLLFYLFIVYNTTFYKTILKESTLSQLVAVHIFRLIGVFFLILLWQQQLPPVFAIIAGTGDILTAISSIYVAKAIRSQKKYAKKITFLWNSFGLIDILITSATAVILTKISIDTGNLGVDILTQFPYCFIPSFAPATIIFIHLSIYLKMYHKKFQ</sequence>
<feature type="transmembrane region" description="Helical" evidence="1">
    <location>
        <begin position="164"/>
        <end position="189"/>
    </location>
</feature>
<dbReference type="RefSeq" id="WP_378255933.1">
    <property type="nucleotide sequence ID" value="NZ_JBHSJV010000001.1"/>
</dbReference>